<dbReference type="Proteomes" id="UP000621307">
    <property type="component" value="Unassembled WGS sequence"/>
</dbReference>
<evidence type="ECO:0000313" key="2">
    <source>
        <dbReference type="Proteomes" id="UP000621307"/>
    </source>
</evidence>
<dbReference type="EMBL" id="JACJQL010000018">
    <property type="protein sequence ID" value="MBD2252434.1"/>
    <property type="molecule type" value="Genomic_DNA"/>
</dbReference>
<name>A0ABR8BFY4_9NOSO</name>
<organism evidence="1 2">
    <name type="scientific">Nostoc parmelioides FACHB-3921</name>
    <dbReference type="NCBI Taxonomy" id="2692909"/>
    <lineage>
        <taxon>Bacteria</taxon>
        <taxon>Bacillati</taxon>
        <taxon>Cyanobacteriota</taxon>
        <taxon>Cyanophyceae</taxon>
        <taxon>Nostocales</taxon>
        <taxon>Nostocaceae</taxon>
        <taxon>Nostoc</taxon>
    </lineage>
</organism>
<reference evidence="1 2" key="1">
    <citation type="journal article" date="2020" name="ISME J.">
        <title>Comparative genomics reveals insights into cyanobacterial evolution and habitat adaptation.</title>
        <authorList>
            <person name="Chen M.Y."/>
            <person name="Teng W.K."/>
            <person name="Zhao L."/>
            <person name="Hu C.X."/>
            <person name="Zhou Y.K."/>
            <person name="Han B.P."/>
            <person name="Song L.R."/>
            <person name="Shu W.S."/>
        </authorList>
    </citation>
    <scope>NUCLEOTIDE SEQUENCE [LARGE SCALE GENOMIC DNA]</scope>
    <source>
        <strain evidence="1 2">FACHB-3921</strain>
    </source>
</reference>
<dbReference type="RefSeq" id="WP_190568023.1">
    <property type="nucleotide sequence ID" value="NZ_JACJQL010000018.1"/>
</dbReference>
<evidence type="ECO:0000313" key="1">
    <source>
        <dbReference type="EMBL" id="MBD2252434.1"/>
    </source>
</evidence>
<accession>A0ABR8BFY4</accession>
<keyword evidence="2" id="KW-1185">Reference proteome</keyword>
<proteinExistence type="predicted"/>
<comment type="caution">
    <text evidence="1">The sequence shown here is derived from an EMBL/GenBank/DDBJ whole genome shotgun (WGS) entry which is preliminary data.</text>
</comment>
<sequence length="50" mass="5520">MRIEILSSWICIEAEIKALLKSFYGIGDGVPPTGGDRIFPVITTSLRPKE</sequence>
<protein>
    <submittedName>
        <fullName evidence="1">Uncharacterized protein</fullName>
    </submittedName>
</protein>
<gene>
    <name evidence="1" type="ORF">H6G14_14130</name>
</gene>